<reference evidence="1 2" key="1">
    <citation type="journal article" date="2016" name="Sci. Rep.">
        <title>Insights into Adaptations to a Near-Obligate Nematode Endoparasitic Lifestyle from the Finished Genome of Drechmeria coniospora.</title>
        <authorList>
            <person name="Zhang L."/>
            <person name="Zhou Z."/>
            <person name="Guo Q."/>
            <person name="Fokkens L."/>
            <person name="Miskei M."/>
            <person name="Pocsi I."/>
            <person name="Zhang W."/>
            <person name="Chen M."/>
            <person name="Wang L."/>
            <person name="Sun Y."/>
            <person name="Donzelli B.G."/>
            <person name="Gibson D.M."/>
            <person name="Nelson D.R."/>
            <person name="Luo J.G."/>
            <person name="Rep M."/>
            <person name="Liu H."/>
            <person name="Yang S."/>
            <person name="Wang J."/>
            <person name="Krasnoff S.B."/>
            <person name="Xu Y."/>
            <person name="Molnar I."/>
            <person name="Lin M."/>
        </authorList>
    </citation>
    <scope>NUCLEOTIDE SEQUENCE [LARGE SCALE GENOMIC DNA]</scope>
    <source>
        <strain evidence="1 2">ARSEF 6962</strain>
    </source>
</reference>
<dbReference type="AlphaFoldDB" id="A0A151GYF4"/>
<accession>A0A151GYF4</accession>
<gene>
    <name evidence="1" type="ORF">DCS_03208</name>
</gene>
<dbReference type="RefSeq" id="XP_040661415.1">
    <property type="nucleotide sequence ID" value="XM_040800532.1"/>
</dbReference>
<dbReference type="EMBL" id="LAYC01000001">
    <property type="protein sequence ID" value="KYK62063.1"/>
    <property type="molecule type" value="Genomic_DNA"/>
</dbReference>
<dbReference type="Proteomes" id="UP000076580">
    <property type="component" value="Chromosome 01"/>
</dbReference>
<evidence type="ECO:0000313" key="2">
    <source>
        <dbReference type="Proteomes" id="UP000076580"/>
    </source>
</evidence>
<name>A0A151GYF4_DRECN</name>
<organism evidence="1 2">
    <name type="scientific">Drechmeria coniospora</name>
    <name type="common">Nematophagous fungus</name>
    <name type="synonym">Meria coniospora</name>
    <dbReference type="NCBI Taxonomy" id="98403"/>
    <lineage>
        <taxon>Eukaryota</taxon>
        <taxon>Fungi</taxon>
        <taxon>Dikarya</taxon>
        <taxon>Ascomycota</taxon>
        <taxon>Pezizomycotina</taxon>
        <taxon>Sordariomycetes</taxon>
        <taxon>Hypocreomycetidae</taxon>
        <taxon>Hypocreales</taxon>
        <taxon>Ophiocordycipitaceae</taxon>
        <taxon>Drechmeria</taxon>
    </lineage>
</organism>
<comment type="caution">
    <text evidence="1">The sequence shown here is derived from an EMBL/GenBank/DDBJ whole genome shotgun (WGS) entry which is preliminary data.</text>
</comment>
<sequence>MILRRAFLTVLGGPAYHTTGHLTTGHLTAGHLTAGHLDSIAILPRRRKQSLAVRLNRQHAMAFSSLIPARTRKFSRPVRVLPSIAAARMVCLERAVRTT</sequence>
<dbReference type="GeneID" id="63715851"/>
<protein>
    <submittedName>
        <fullName evidence="1">Uncharacterized protein</fullName>
    </submittedName>
</protein>
<evidence type="ECO:0000313" key="1">
    <source>
        <dbReference type="EMBL" id="KYK62063.1"/>
    </source>
</evidence>
<dbReference type="InParanoid" id="A0A151GYF4"/>
<proteinExistence type="predicted"/>
<keyword evidence="2" id="KW-1185">Reference proteome</keyword>